<evidence type="ECO:0000313" key="3">
    <source>
        <dbReference type="Proteomes" id="UP000295764"/>
    </source>
</evidence>
<feature type="compositionally biased region" description="Polar residues" evidence="1">
    <location>
        <begin position="1"/>
        <end position="11"/>
    </location>
</feature>
<protein>
    <submittedName>
        <fullName evidence="2">Uncharacterized protein</fullName>
    </submittedName>
</protein>
<dbReference type="Proteomes" id="UP000295764">
    <property type="component" value="Unassembled WGS sequence"/>
</dbReference>
<reference evidence="2 3" key="1">
    <citation type="submission" date="2019-03" db="EMBL/GenBank/DDBJ databases">
        <title>Genomic analyses of the natural microbiome of Caenorhabditis elegans.</title>
        <authorList>
            <person name="Samuel B."/>
        </authorList>
    </citation>
    <scope>NUCLEOTIDE SEQUENCE [LARGE SCALE GENOMIC DNA]</scope>
    <source>
        <strain evidence="2 3">JUb65</strain>
    </source>
</reference>
<evidence type="ECO:0000256" key="1">
    <source>
        <dbReference type="SAM" id="MobiDB-lite"/>
    </source>
</evidence>
<organism evidence="2 3">
    <name type="scientific">Curtobacterium flaccumfaciens</name>
    <dbReference type="NCBI Taxonomy" id="2035"/>
    <lineage>
        <taxon>Bacteria</taxon>
        <taxon>Bacillati</taxon>
        <taxon>Actinomycetota</taxon>
        <taxon>Actinomycetes</taxon>
        <taxon>Micrococcales</taxon>
        <taxon>Microbacteriaceae</taxon>
        <taxon>Curtobacterium</taxon>
    </lineage>
</organism>
<comment type="caution">
    <text evidence="2">The sequence shown here is derived from an EMBL/GenBank/DDBJ whole genome shotgun (WGS) entry which is preliminary data.</text>
</comment>
<dbReference type="AlphaFoldDB" id="A0A4V3BL23"/>
<feature type="compositionally biased region" description="Acidic residues" evidence="1">
    <location>
        <begin position="50"/>
        <end position="63"/>
    </location>
</feature>
<proteinExistence type="predicted"/>
<feature type="region of interest" description="Disordered" evidence="1">
    <location>
        <begin position="1"/>
        <end position="89"/>
    </location>
</feature>
<feature type="compositionally biased region" description="Polar residues" evidence="1">
    <location>
        <begin position="33"/>
        <end position="46"/>
    </location>
</feature>
<evidence type="ECO:0000313" key="2">
    <source>
        <dbReference type="EMBL" id="TDN44622.1"/>
    </source>
</evidence>
<dbReference type="EMBL" id="SNVW01000004">
    <property type="protein sequence ID" value="TDN44622.1"/>
    <property type="molecule type" value="Genomic_DNA"/>
</dbReference>
<gene>
    <name evidence="2" type="ORF">EDF64_10423</name>
</gene>
<name>A0A4V3BL23_9MICO</name>
<accession>A0A4V3BL23</accession>
<feature type="compositionally biased region" description="Acidic residues" evidence="1">
    <location>
        <begin position="71"/>
        <end position="89"/>
    </location>
</feature>
<sequence length="89" mass="9627">MAGSPRASSPSPVRLSDRRTTVQLAARSVPRMTYSQPDPSEETTQAEAPEQPDTDREDLEERDDQQAALEIDADDVPTDGEDPGADAES</sequence>